<reference evidence="7 8" key="1">
    <citation type="submission" date="2020-01" db="EMBL/GenBank/DDBJ databases">
        <title>Genome analysis.</title>
        <authorList>
            <person name="Wu S."/>
            <person name="Wang G."/>
        </authorList>
    </citation>
    <scope>NUCLEOTIDE SEQUENCE [LARGE SCALE GENOMIC DNA]</scope>
    <source>
        <strain evidence="7 8">SYL130</strain>
    </source>
</reference>
<comment type="caution">
    <text evidence="7">The sequence shown here is derived from an EMBL/GenBank/DDBJ whole genome shotgun (WGS) entry which is preliminary data.</text>
</comment>
<comment type="similarity">
    <text evidence="2 3">Belongs to the TonB-dependent receptor family.</text>
</comment>
<keyword evidence="2" id="KW-0998">Cell outer membrane</keyword>
<protein>
    <submittedName>
        <fullName evidence="7">TonB-dependent receptor</fullName>
    </submittedName>
</protein>
<evidence type="ECO:0000256" key="4">
    <source>
        <dbReference type="SAM" id="SignalP"/>
    </source>
</evidence>
<evidence type="ECO:0000313" key="8">
    <source>
        <dbReference type="Proteomes" id="UP000753802"/>
    </source>
</evidence>
<dbReference type="InterPro" id="IPR023997">
    <property type="entry name" value="TonB-dep_OMP_SusC/RagA_CS"/>
</dbReference>
<keyword evidence="2" id="KW-0812">Transmembrane</keyword>
<keyword evidence="2" id="KW-0813">Transport</keyword>
<evidence type="ECO:0000256" key="2">
    <source>
        <dbReference type="PROSITE-ProRule" id="PRU01360"/>
    </source>
</evidence>
<keyword evidence="3" id="KW-0798">TonB box</keyword>
<feature type="chain" id="PRO_5046284657" evidence="4">
    <location>
        <begin position="23"/>
        <end position="1040"/>
    </location>
</feature>
<dbReference type="Gene3D" id="2.170.130.10">
    <property type="entry name" value="TonB-dependent receptor, plug domain"/>
    <property type="match status" value="1"/>
</dbReference>
<gene>
    <name evidence="7" type="ORF">GWC95_10825</name>
</gene>
<keyword evidence="8" id="KW-1185">Reference proteome</keyword>
<dbReference type="Proteomes" id="UP000753802">
    <property type="component" value="Unassembled WGS sequence"/>
</dbReference>
<keyword evidence="2 3" id="KW-0472">Membrane</keyword>
<dbReference type="InterPro" id="IPR012910">
    <property type="entry name" value="Plug_dom"/>
</dbReference>
<comment type="subcellular location">
    <subcellularLocation>
        <location evidence="2">Cell outer membrane</location>
        <topology evidence="2">Multi-pass membrane protein</topology>
    </subcellularLocation>
</comment>
<evidence type="ECO:0000256" key="1">
    <source>
        <dbReference type="ARBA" id="ARBA00022729"/>
    </source>
</evidence>
<evidence type="ECO:0000256" key="3">
    <source>
        <dbReference type="RuleBase" id="RU003357"/>
    </source>
</evidence>
<keyword evidence="2" id="KW-1134">Transmembrane beta strand</keyword>
<dbReference type="SUPFAM" id="SSF56935">
    <property type="entry name" value="Porins"/>
    <property type="match status" value="1"/>
</dbReference>
<dbReference type="InterPro" id="IPR037066">
    <property type="entry name" value="Plug_dom_sf"/>
</dbReference>
<proteinExistence type="inferred from homology"/>
<evidence type="ECO:0000259" key="5">
    <source>
        <dbReference type="Pfam" id="PF00593"/>
    </source>
</evidence>
<sequence length="1040" mass="112383">MKKLLKGGLIPFLLLWAGVAMAQNRTITGKVLDDSNAPVAGASVTVKGATAGTTTNDRGEFRIQVAPSATALVISSVGFVSREVSITNLGADNNVSVSLAKSVSALDEVVVVGYGTTKKSILTGSVASVRAKDLENVPNGRIEQALQGRASGVTIMQNSGQPGSASTIRVRGITTFNNNNPLWVVDNVVVDAGGIGYLNQSDIESIEVLKDASASIYGTRAAGGVILVTTKKGRSGKLSVSYNGFYGTSAPARMLELLNATQYATLINERSIAGGGGIVYNDISTLGVGTDWQKAIFNNNASRYLHEVSLSGGTDKSTFYVSAGIQKQNGIVSTEISKYEKKNIRLASTHKIGNYVTFGQTIGYTYQKSIGLGNTNSEFGGPLSSAINLDPITPIVVTDPSVAATPLYANNPSAIRDANGNPYGISLAVGQEMTNPVAYIQTRLGGYNWSDDFVGNAYLEVAPVKGLKIRTSVGVKKAYWGNVGFTPVFFLSPTVQQAQNSYNRGENRTFNWNVENTITYNRKFGDHDVTVLAGQGAYVENIGASTGMTYLNLPITSYKDASFNFDLPLANKQGYASDMTQHKVSSLFGRLNYAFQDKYLLTGIIRQDGSTRFGPNKKYSVFPSVSAGWNVDKEKFFPVNKVVSQLKLRGGYGTSGNDASDDFRYLSTVVGGYNYSIGNGGTVTTGYSPLTLDNKDLRWEKTATTDIGLDAQLFNNFNLTVNWFNKKTTGILRPILIPGYVGVSASPWANVADMENKGLEIELGYRKRAGDLNISINGNVTFIKNKVLYVAADTNFIVGGAGFQSMGTITRIKVGESYNSFFGFQRLGVFQTQADIDNYKNKAGTPIQPNARPGDFMWADINGDGVITNDDKDKTFLGSNLPKYTFGFTVNLEYKGFDMTAFFQGAGGNKIFQGLRRLDIANSNFTTKALSRWTGPGTSNDYPRLVSNDPNNNFAWMSDFYLEDGDYLRLKVFQLGYTLPAKLLNKTGISKVRFYVTAENLFTLTKYTGYDPEVGGGVFGVDRGQYPQARAILGGLQLQF</sequence>
<evidence type="ECO:0000259" key="6">
    <source>
        <dbReference type="Pfam" id="PF07715"/>
    </source>
</evidence>
<dbReference type="Pfam" id="PF00593">
    <property type="entry name" value="TonB_dep_Rec_b-barrel"/>
    <property type="match status" value="1"/>
</dbReference>
<dbReference type="PANTHER" id="PTHR30069">
    <property type="entry name" value="TONB-DEPENDENT OUTER MEMBRANE RECEPTOR"/>
    <property type="match status" value="1"/>
</dbReference>
<dbReference type="SUPFAM" id="SSF49464">
    <property type="entry name" value="Carboxypeptidase regulatory domain-like"/>
    <property type="match status" value="1"/>
</dbReference>
<dbReference type="PROSITE" id="PS52016">
    <property type="entry name" value="TONB_DEPENDENT_REC_3"/>
    <property type="match status" value="1"/>
</dbReference>
<dbReference type="EMBL" id="JAACJS010000012">
    <property type="protein sequence ID" value="NCI50417.1"/>
    <property type="molecule type" value="Genomic_DNA"/>
</dbReference>
<dbReference type="InterPro" id="IPR023996">
    <property type="entry name" value="TonB-dep_OMP_SusC/RagA"/>
</dbReference>
<feature type="domain" description="TonB-dependent receptor plug" evidence="6">
    <location>
        <begin position="122"/>
        <end position="225"/>
    </location>
</feature>
<name>A0ABW9ZTF5_9BACT</name>
<dbReference type="InterPro" id="IPR039426">
    <property type="entry name" value="TonB-dep_rcpt-like"/>
</dbReference>
<dbReference type="PANTHER" id="PTHR30069:SF29">
    <property type="entry name" value="HEMOGLOBIN AND HEMOGLOBIN-HAPTOGLOBIN-BINDING PROTEIN 1-RELATED"/>
    <property type="match status" value="1"/>
</dbReference>
<feature type="domain" description="TonB-dependent receptor-like beta-barrel" evidence="5">
    <location>
        <begin position="457"/>
        <end position="1001"/>
    </location>
</feature>
<dbReference type="NCBIfam" id="TIGR04057">
    <property type="entry name" value="SusC_RagA_signa"/>
    <property type="match status" value="1"/>
</dbReference>
<organism evidence="7 8">
    <name type="scientific">Sediminibacterium roseum</name>
    <dbReference type="NCBI Taxonomy" id="1978412"/>
    <lineage>
        <taxon>Bacteria</taxon>
        <taxon>Pseudomonadati</taxon>
        <taxon>Bacteroidota</taxon>
        <taxon>Chitinophagia</taxon>
        <taxon>Chitinophagales</taxon>
        <taxon>Chitinophagaceae</taxon>
        <taxon>Sediminibacterium</taxon>
    </lineage>
</organism>
<keyword evidence="1 4" id="KW-0732">Signal</keyword>
<feature type="signal peptide" evidence="4">
    <location>
        <begin position="1"/>
        <end position="22"/>
    </location>
</feature>
<evidence type="ECO:0000313" key="7">
    <source>
        <dbReference type="EMBL" id="NCI50417.1"/>
    </source>
</evidence>
<dbReference type="Pfam" id="PF07715">
    <property type="entry name" value="Plug"/>
    <property type="match status" value="1"/>
</dbReference>
<keyword evidence="7" id="KW-0675">Receptor</keyword>
<dbReference type="InterPro" id="IPR008969">
    <property type="entry name" value="CarboxyPept-like_regulatory"/>
</dbReference>
<dbReference type="Gene3D" id="2.60.40.1120">
    <property type="entry name" value="Carboxypeptidase-like, regulatory domain"/>
    <property type="match status" value="1"/>
</dbReference>
<dbReference type="NCBIfam" id="TIGR04056">
    <property type="entry name" value="OMP_RagA_SusC"/>
    <property type="match status" value="1"/>
</dbReference>
<dbReference type="Pfam" id="PF13715">
    <property type="entry name" value="CarbopepD_reg_2"/>
    <property type="match status" value="1"/>
</dbReference>
<dbReference type="InterPro" id="IPR000531">
    <property type="entry name" value="Beta-barrel_TonB"/>
</dbReference>
<dbReference type="RefSeq" id="WP_161818715.1">
    <property type="nucleotide sequence ID" value="NZ_JAACJS010000012.1"/>
</dbReference>
<accession>A0ABW9ZTF5</accession>